<dbReference type="AlphaFoldDB" id="A0A4Y2LE76"/>
<dbReference type="Proteomes" id="UP000499080">
    <property type="component" value="Unassembled WGS sequence"/>
</dbReference>
<keyword evidence="3" id="KW-1185">Reference proteome</keyword>
<protein>
    <submittedName>
        <fullName evidence="2">Uncharacterized protein</fullName>
    </submittedName>
</protein>
<comment type="caution">
    <text evidence="2">The sequence shown here is derived from an EMBL/GenBank/DDBJ whole genome shotgun (WGS) entry which is preliminary data.</text>
</comment>
<name>A0A4Y2LE76_ARAVE</name>
<sequence length="98" mass="10732">MASYDEAQVFTNVSSDESATVPSDVQQLNSDSKVDADIPSEKNDLPSSDSIVTVTPKKLCANSMQLIQGHYVTQHNVITSLNIELLSAFLSRVGNRYR</sequence>
<feature type="compositionally biased region" description="Polar residues" evidence="1">
    <location>
        <begin position="9"/>
        <end position="31"/>
    </location>
</feature>
<reference evidence="2 3" key="1">
    <citation type="journal article" date="2019" name="Sci. Rep.">
        <title>Orb-weaving spider Araneus ventricosus genome elucidates the spidroin gene catalogue.</title>
        <authorList>
            <person name="Kono N."/>
            <person name="Nakamura H."/>
            <person name="Ohtoshi R."/>
            <person name="Moran D.A.P."/>
            <person name="Shinohara A."/>
            <person name="Yoshida Y."/>
            <person name="Fujiwara M."/>
            <person name="Mori M."/>
            <person name="Tomita M."/>
            <person name="Arakawa K."/>
        </authorList>
    </citation>
    <scope>NUCLEOTIDE SEQUENCE [LARGE SCALE GENOMIC DNA]</scope>
</reference>
<feature type="region of interest" description="Disordered" evidence="1">
    <location>
        <begin position="1"/>
        <end position="49"/>
    </location>
</feature>
<gene>
    <name evidence="2" type="ORF">AVEN_257669_1</name>
</gene>
<evidence type="ECO:0000313" key="2">
    <source>
        <dbReference type="EMBL" id="GBN13081.1"/>
    </source>
</evidence>
<proteinExistence type="predicted"/>
<evidence type="ECO:0000256" key="1">
    <source>
        <dbReference type="SAM" id="MobiDB-lite"/>
    </source>
</evidence>
<accession>A0A4Y2LE76</accession>
<organism evidence="2 3">
    <name type="scientific">Araneus ventricosus</name>
    <name type="common">Orbweaver spider</name>
    <name type="synonym">Epeira ventricosa</name>
    <dbReference type="NCBI Taxonomy" id="182803"/>
    <lineage>
        <taxon>Eukaryota</taxon>
        <taxon>Metazoa</taxon>
        <taxon>Ecdysozoa</taxon>
        <taxon>Arthropoda</taxon>
        <taxon>Chelicerata</taxon>
        <taxon>Arachnida</taxon>
        <taxon>Araneae</taxon>
        <taxon>Araneomorphae</taxon>
        <taxon>Entelegynae</taxon>
        <taxon>Araneoidea</taxon>
        <taxon>Araneidae</taxon>
        <taxon>Araneus</taxon>
    </lineage>
</organism>
<dbReference type="EMBL" id="BGPR01005754">
    <property type="protein sequence ID" value="GBN13081.1"/>
    <property type="molecule type" value="Genomic_DNA"/>
</dbReference>
<feature type="compositionally biased region" description="Basic and acidic residues" evidence="1">
    <location>
        <begin position="32"/>
        <end position="44"/>
    </location>
</feature>
<evidence type="ECO:0000313" key="3">
    <source>
        <dbReference type="Proteomes" id="UP000499080"/>
    </source>
</evidence>